<dbReference type="InterPro" id="IPR010260">
    <property type="entry name" value="AlpA"/>
</dbReference>
<dbReference type="InterPro" id="IPR052931">
    <property type="entry name" value="Prophage_regulatory_activator"/>
</dbReference>
<accession>A0A443ZZ49</accession>
<organism evidence="2 3">
    <name type="scientific">Pseudomonas alkylphenolica</name>
    <dbReference type="NCBI Taxonomy" id="237609"/>
    <lineage>
        <taxon>Bacteria</taxon>
        <taxon>Pseudomonadati</taxon>
        <taxon>Pseudomonadota</taxon>
        <taxon>Gammaproteobacteria</taxon>
        <taxon>Pseudomonadales</taxon>
        <taxon>Pseudomonadaceae</taxon>
        <taxon>Pseudomonas</taxon>
    </lineage>
</organism>
<dbReference type="RefSeq" id="WP_128321871.1">
    <property type="nucleotide sequence ID" value="NZ_QJRG01000033.1"/>
</dbReference>
<proteinExistence type="predicted"/>
<dbReference type="OrthoDB" id="8455288at2"/>
<feature type="region of interest" description="Disordered" evidence="1">
    <location>
        <begin position="66"/>
        <end position="91"/>
    </location>
</feature>
<dbReference type="Pfam" id="PF05930">
    <property type="entry name" value="Phage_AlpA"/>
    <property type="match status" value="1"/>
</dbReference>
<evidence type="ECO:0000256" key="1">
    <source>
        <dbReference type="SAM" id="MobiDB-lite"/>
    </source>
</evidence>
<dbReference type="Gene3D" id="1.10.238.160">
    <property type="match status" value="1"/>
</dbReference>
<dbReference type="Proteomes" id="UP000288983">
    <property type="component" value="Unassembled WGS sequence"/>
</dbReference>
<dbReference type="PANTHER" id="PTHR36154:SF1">
    <property type="entry name" value="DNA-BINDING TRANSCRIPTIONAL ACTIVATOR ALPA"/>
    <property type="match status" value="1"/>
</dbReference>
<dbReference type="EMBL" id="QJRG01000033">
    <property type="protein sequence ID" value="RWU26747.1"/>
    <property type="molecule type" value="Genomic_DNA"/>
</dbReference>
<evidence type="ECO:0008006" key="4">
    <source>
        <dbReference type="Google" id="ProtNLM"/>
    </source>
</evidence>
<gene>
    <name evidence="2" type="ORF">DM813_02635</name>
</gene>
<dbReference type="PANTHER" id="PTHR36154">
    <property type="entry name" value="DNA-BINDING TRANSCRIPTIONAL ACTIVATOR ALPA"/>
    <property type="match status" value="1"/>
</dbReference>
<comment type="caution">
    <text evidence="2">The sequence shown here is derived from an EMBL/GenBank/DDBJ whole genome shotgun (WGS) entry which is preliminary data.</text>
</comment>
<evidence type="ECO:0000313" key="2">
    <source>
        <dbReference type="EMBL" id="RWU26747.1"/>
    </source>
</evidence>
<protein>
    <recommendedName>
        <fullName evidence="4">AlpA family transcriptional regulator</fullName>
    </recommendedName>
</protein>
<sequence>MDFIHTDSPPIFLLRLRDVMDRVGLRSSAIYQSVQRGTFPKPIRLGDSASVAWLDQEVDAWLRTRLMSRPPNPPPRKRRLKGGHEGGQIND</sequence>
<name>A0A443ZZ49_9PSED</name>
<dbReference type="AlphaFoldDB" id="A0A443ZZ49"/>
<evidence type="ECO:0000313" key="3">
    <source>
        <dbReference type="Proteomes" id="UP000288983"/>
    </source>
</evidence>
<reference evidence="2 3" key="1">
    <citation type="submission" date="2018-06" db="EMBL/GenBank/DDBJ databases">
        <title>Bacteria isolated from soil of Wuhan.</title>
        <authorList>
            <person name="Wei X."/>
            <person name="Chunhua H."/>
        </authorList>
    </citation>
    <scope>NUCLEOTIDE SEQUENCE [LARGE SCALE GENOMIC DNA]</scope>
    <source>
        <strain evidence="3">xwS2</strain>
    </source>
</reference>